<dbReference type="AlphaFoldDB" id="A0A922SVC1"/>
<comment type="caution">
    <text evidence="4">The sequence shown here is derived from an EMBL/GenBank/DDBJ whole genome shotgun (WGS) entry which is preliminary data.</text>
</comment>
<protein>
    <submittedName>
        <fullName evidence="4">Uncharacterized protein</fullName>
    </submittedName>
</protein>
<feature type="domain" description="2EXR" evidence="2">
    <location>
        <begin position="37"/>
        <end position="100"/>
    </location>
</feature>
<evidence type="ECO:0000313" key="5">
    <source>
        <dbReference type="Proteomes" id="UP000249757"/>
    </source>
</evidence>
<feature type="region of interest" description="Disordered" evidence="1">
    <location>
        <begin position="1"/>
        <end position="20"/>
    </location>
</feature>
<name>A0A922SVC1_9PLEO</name>
<gene>
    <name evidence="4" type="ORF">Ptr86124_010430</name>
</gene>
<evidence type="ECO:0000256" key="1">
    <source>
        <dbReference type="SAM" id="MobiDB-lite"/>
    </source>
</evidence>
<evidence type="ECO:0000259" key="3">
    <source>
        <dbReference type="Pfam" id="PF24864"/>
    </source>
</evidence>
<dbReference type="Proteomes" id="UP000249757">
    <property type="component" value="Unassembled WGS sequence"/>
</dbReference>
<dbReference type="PANTHER" id="PTHR38790">
    <property type="entry name" value="2EXR DOMAIN-CONTAINING PROTEIN-RELATED"/>
    <property type="match status" value="1"/>
</dbReference>
<dbReference type="EMBL" id="NRDI02000016">
    <property type="protein sequence ID" value="KAI1510625.1"/>
    <property type="molecule type" value="Genomic_DNA"/>
</dbReference>
<keyword evidence="5" id="KW-1185">Reference proteome</keyword>
<dbReference type="Pfam" id="PF24864">
    <property type="entry name" value="DUF7730"/>
    <property type="match status" value="1"/>
</dbReference>
<dbReference type="InterPro" id="IPR045518">
    <property type="entry name" value="2EXR"/>
</dbReference>
<dbReference type="Pfam" id="PF20150">
    <property type="entry name" value="2EXR"/>
    <property type="match status" value="1"/>
</dbReference>
<reference evidence="5" key="1">
    <citation type="journal article" date="2022" name="Microb. Genom.">
        <title>A global pangenome for the wheat fungal pathogen Pyrenophora tritici-repentis and prediction of effector protein structural homology.</title>
        <authorList>
            <person name="Moolhuijzen P.M."/>
            <person name="See P.T."/>
            <person name="Shi G."/>
            <person name="Powell H.R."/>
            <person name="Cockram J."/>
            <person name="Jorgensen L.N."/>
            <person name="Benslimane H."/>
            <person name="Strelkov S.E."/>
            <person name="Turner J."/>
            <person name="Liu Z."/>
            <person name="Moffat C.S."/>
        </authorList>
    </citation>
    <scope>NUCLEOTIDE SEQUENCE [LARGE SCALE GENOMIC DNA]</scope>
</reference>
<accession>A0A922SVC1</accession>
<organism evidence="4 5">
    <name type="scientific">Pyrenophora tritici-repentis</name>
    <dbReference type="NCBI Taxonomy" id="45151"/>
    <lineage>
        <taxon>Eukaryota</taxon>
        <taxon>Fungi</taxon>
        <taxon>Dikarya</taxon>
        <taxon>Ascomycota</taxon>
        <taxon>Pezizomycotina</taxon>
        <taxon>Dothideomycetes</taxon>
        <taxon>Pleosporomycetidae</taxon>
        <taxon>Pleosporales</taxon>
        <taxon>Pleosporineae</taxon>
        <taxon>Pleosporaceae</taxon>
        <taxon>Pyrenophora</taxon>
    </lineage>
</organism>
<evidence type="ECO:0000313" key="4">
    <source>
        <dbReference type="EMBL" id="KAI1510625.1"/>
    </source>
</evidence>
<proteinExistence type="predicted"/>
<dbReference type="InterPro" id="IPR056632">
    <property type="entry name" value="DUF7730"/>
</dbReference>
<evidence type="ECO:0000259" key="2">
    <source>
        <dbReference type="Pfam" id="PF20150"/>
    </source>
</evidence>
<sequence length="268" mass="30890">MNDEVLVSSRSESVATQSGDQGLTINREDGYISPLLRLPAELRIMIYEYAFANEIVHVQPKSTDPIADLYTPRTPGAQKYQSVISLLMTCRTIRKEASSIFNGLVTFDLTHYYNCMAAATQQNTISAPLLRLPRKIRNKMYDYVLVGETVRVHYSHLKDDMQEQMQEQVQEQVQAREKDWYEFLDVFGLFTPPLGLLACWLEYIAEHNRKRKGVLALLFTCRQTHNEFIALFYSGVVFDLTAFEFRTGWPCIRQSCYQSVQSVRSSLD</sequence>
<feature type="domain" description="DUF7730" evidence="3">
    <location>
        <begin position="127"/>
        <end position="242"/>
    </location>
</feature>
<feature type="compositionally biased region" description="Polar residues" evidence="1">
    <location>
        <begin position="8"/>
        <end position="20"/>
    </location>
</feature>